<accession>A0ABR2L200</accession>
<proteinExistence type="predicted"/>
<gene>
    <name evidence="1" type="ORF">M9Y10_015330</name>
</gene>
<protein>
    <submittedName>
        <fullName evidence="1">Uncharacterized protein</fullName>
    </submittedName>
</protein>
<evidence type="ECO:0000313" key="1">
    <source>
        <dbReference type="EMBL" id="KAK8897384.1"/>
    </source>
</evidence>
<keyword evidence="2" id="KW-1185">Reference proteome</keyword>
<evidence type="ECO:0000313" key="2">
    <source>
        <dbReference type="Proteomes" id="UP001470230"/>
    </source>
</evidence>
<dbReference type="Proteomes" id="UP001470230">
    <property type="component" value="Unassembled WGS sequence"/>
</dbReference>
<comment type="caution">
    <text evidence="1">The sequence shown here is derived from an EMBL/GenBank/DDBJ whole genome shotgun (WGS) entry which is preliminary data.</text>
</comment>
<name>A0ABR2L200_9EUKA</name>
<reference evidence="1 2" key="1">
    <citation type="submission" date="2024-04" db="EMBL/GenBank/DDBJ databases">
        <title>Tritrichomonas musculus Genome.</title>
        <authorList>
            <person name="Alves-Ferreira E."/>
            <person name="Grigg M."/>
            <person name="Lorenzi H."/>
            <person name="Galac M."/>
        </authorList>
    </citation>
    <scope>NUCLEOTIDE SEQUENCE [LARGE SCALE GENOMIC DNA]</scope>
    <source>
        <strain evidence="1 2">EAF2021</strain>
    </source>
</reference>
<organism evidence="1 2">
    <name type="scientific">Tritrichomonas musculus</name>
    <dbReference type="NCBI Taxonomy" id="1915356"/>
    <lineage>
        <taxon>Eukaryota</taxon>
        <taxon>Metamonada</taxon>
        <taxon>Parabasalia</taxon>
        <taxon>Tritrichomonadida</taxon>
        <taxon>Tritrichomonadidae</taxon>
        <taxon>Tritrichomonas</taxon>
    </lineage>
</organism>
<sequence length="98" mass="11026">MMELQKEYEDIVENLDHESFDSLMDGLEKLLDIIEGNSSKENVGDEFIEKVTKKATEVRNEAALLLKKQREGIIGMADLFGISLSELGITLEDPPEVE</sequence>
<dbReference type="EMBL" id="JAPFFF010000002">
    <property type="protein sequence ID" value="KAK8897384.1"/>
    <property type="molecule type" value="Genomic_DNA"/>
</dbReference>